<feature type="transmembrane region" description="Helical" evidence="1">
    <location>
        <begin position="81"/>
        <end position="99"/>
    </location>
</feature>
<name>A0A6J6L1L6_9ZZZZ</name>
<keyword evidence="1" id="KW-0812">Transmembrane</keyword>
<evidence type="ECO:0000313" key="2">
    <source>
        <dbReference type="EMBL" id="CAB4639912.1"/>
    </source>
</evidence>
<evidence type="ECO:0000313" key="3">
    <source>
        <dbReference type="EMBL" id="CAB4655602.1"/>
    </source>
</evidence>
<dbReference type="EMBL" id="CAEZWV010000068">
    <property type="protein sequence ID" value="CAB4688470.1"/>
    <property type="molecule type" value="Genomic_DNA"/>
</dbReference>
<evidence type="ECO:0000256" key="1">
    <source>
        <dbReference type="SAM" id="Phobius"/>
    </source>
</evidence>
<dbReference type="AlphaFoldDB" id="A0A6J6L1L6"/>
<dbReference type="EMBL" id="CAEZVQ010000121">
    <property type="protein sequence ID" value="CAB4639912.1"/>
    <property type="molecule type" value="Genomic_DNA"/>
</dbReference>
<feature type="transmembrane region" description="Helical" evidence="1">
    <location>
        <begin position="41"/>
        <end position="61"/>
    </location>
</feature>
<protein>
    <submittedName>
        <fullName evidence="3">Unannotated protein</fullName>
    </submittedName>
</protein>
<sequence>MVSNPLTDPEWADRSVAFIDRVVATVRKYTTQPLVTTARGIVFGLLASFGVITGLVLLLVGLVRGLQAALDAVVDHQTSVWISYFILSALFLVIGIVLMRKRYTPEEEK</sequence>
<accession>A0A6J6L1L6</accession>
<keyword evidence="1" id="KW-0472">Membrane</keyword>
<proteinExistence type="predicted"/>
<dbReference type="EMBL" id="CAEZWJ010000023">
    <property type="protein sequence ID" value="CAB4655602.1"/>
    <property type="molecule type" value="Genomic_DNA"/>
</dbReference>
<evidence type="ECO:0000313" key="4">
    <source>
        <dbReference type="EMBL" id="CAB4688470.1"/>
    </source>
</evidence>
<organism evidence="3">
    <name type="scientific">freshwater metagenome</name>
    <dbReference type="NCBI Taxonomy" id="449393"/>
    <lineage>
        <taxon>unclassified sequences</taxon>
        <taxon>metagenomes</taxon>
        <taxon>ecological metagenomes</taxon>
    </lineage>
</organism>
<keyword evidence="1" id="KW-1133">Transmembrane helix</keyword>
<gene>
    <name evidence="2" type="ORF">UFOPK2086_00894</name>
    <name evidence="3" type="ORF">UFOPK2214_00883</name>
    <name evidence="4" type="ORF">UFOPK2295_01774</name>
</gene>
<reference evidence="3" key="1">
    <citation type="submission" date="2020-05" db="EMBL/GenBank/DDBJ databases">
        <authorList>
            <person name="Chiriac C."/>
            <person name="Salcher M."/>
            <person name="Ghai R."/>
            <person name="Kavagutti S V."/>
        </authorList>
    </citation>
    <scope>NUCLEOTIDE SEQUENCE</scope>
</reference>